<sequence length="90" mass="10091">MSICLFQRVGHSTTANGNNRFDKARIGNNKRDTHIQIALYQLDRVELMVSTVNGRYPGPVFIGLPLNDHLVAGIHISRVEGNMDFDTVPR</sequence>
<dbReference type="GO" id="GO:0004386">
    <property type="term" value="F:helicase activity"/>
    <property type="evidence" value="ECO:0007669"/>
    <property type="project" value="UniProtKB-KW"/>
</dbReference>
<protein>
    <submittedName>
        <fullName evidence="1">Lhr-like helicase</fullName>
    </submittedName>
</protein>
<accession>A0AAN4Q921</accession>
<organism evidence="1 2">
    <name type="scientific">Pseudomonas syringae pv. actinidiae</name>
    <dbReference type="NCBI Taxonomy" id="103796"/>
    <lineage>
        <taxon>Bacteria</taxon>
        <taxon>Pseudomonadati</taxon>
        <taxon>Pseudomonadota</taxon>
        <taxon>Gammaproteobacteria</taxon>
        <taxon>Pseudomonadales</taxon>
        <taxon>Pseudomonadaceae</taxon>
        <taxon>Pseudomonas</taxon>
        <taxon>Pseudomonas syringae</taxon>
    </lineage>
</organism>
<keyword evidence="1" id="KW-0547">Nucleotide-binding</keyword>
<evidence type="ECO:0000313" key="1">
    <source>
        <dbReference type="EMBL" id="GBH18743.1"/>
    </source>
</evidence>
<proteinExistence type="predicted"/>
<reference evidence="1 2" key="1">
    <citation type="submission" date="2018-04" db="EMBL/GenBank/DDBJ databases">
        <title>Draft genome sequence of Pseudomonas syringae pv. actinidiae biovar 3 strains isolated from kiwifruit in Kagawa prefecture.</title>
        <authorList>
            <person name="Tabuchi M."/>
            <person name="Saito M."/>
            <person name="Fujiwara S."/>
            <person name="Sasa N."/>
            <person name="Akimitsu K."/>
            <person name="Gomi K."/>
            <person name="Konishi-Sugita S."/>
            <person name="Hamano K."/>
            <person name="Kataoka I."/>
        </authorList>
    </citation>
    <scope>NUCLEOTIDE SEQUENCE [LARGE SCALE GENOMIC DNA]</scope>
    <source>
        <strain evidence="1 2">MAFF212211</strain>
    </source>
</reference>
<dbReference type="AlphaFoldDB" id="A0AAN4Q921"/>
<name>A0AAN4Q921_PSESF</name>
<dbReference type="EMBL" id="BGKA01000176">
    <property type="protein sequence ID" value="GBH18743.1"/>
    <property type="molecule type" value="Genomic_DNA"/>
</dbReference>
<comment type="caution">
    <text evidence="1">The sequence shown here is derived from an EMBL/GenBank/DDBJ whole genome shotgun (WGS) entry which is preliminary data.</text>
</comment>
<keyword evidence="1" id="KW-0067">ATP-binding</keyword>
<keyword evidence="1" id="KW-0347">Helicase</keyword>
<keyword evidence="1" id="KW-0378">Hydrolase</keyword>
<gene>
    <name evidence="1" type="ORF">KPSA3_04734</name>
</gene>
<dbReference type="Proteomes" id="UP000248291">
    <property type="component" value="Unassembled WGS sequence"/>
</dbReference>
<evidence type="ECO:0000313" key="2">
    <source>
        <dbReference type="Proteomes" id="UP000248291"/>
    </source>
</evidence>